<proteinExistence type="predicted"/>
<dbReference type="EMBL" id="CP067422">
    <property type="protein sequence ID" value="QQP93718.1"/>
    <property type="molecule type" value="Genomic_DNA"/>
</dbReference>
<sequence>MARYRLQQFLTQEIPDFLLMDIAYHWQANDNRAMAPHAPWAPESGKQAEGDLKIHQVVSGLRAGVDIFMGVFGDRDEPFSLAPC</sequence>
<dbReference type="Proteomes" id="UP000595197">
    <property type="component" value="Plasmid pTT6-2"/>
</dbReference>
<name>A0ABX7BHN6_9PROT</name>
<keyword evidence="1" id="KW-0614">Plasmid</keyword>
<evidence type="ECO:0000313" key="2">
    <source>
        <dbReference type="Proteomes" id="UP000595197"/>
    </source>
</evidence>
<keyword evidence="2" id="KW-1185">Reference proteome</keyword>
<protein>
    <submittedName>
        <fullName evidence="1">Uncharacterized protein</fullName>
    </submittedName>
</protein>
<accession>A0ABX7BHN6</accession>
<geneLocation type="plasmid" evidence="1 2">
    <name>pTT6-2</name>
</geneLocation>
<reference evidence="1" key="1">
    <citation type="submission" date="2021-02" db="EMBL/GenBank/DDBJ databases">
        <title>Skermanella TT6 skin isolate.</title>
        <authorList>
            <person name="Lee K."/>
            <person name="Ganzorig M."/>
        </authorList>
    </citation>
    <scope>NUCLEOTIDE SEQUENCE</scope>
    <source>
        <strain evidence="1">TT6</strain>
    </source>
</reference>
<dbReference type="RefSeq" id="WP_201083487.1">
    <property type="nucleotide sequence ID" value="NZ_CP067422.1"/>
</dbReference>
<gene>
    <name evidence="1" type="ORF">IGS68_32415</name>
</gene>
<organism evidence="1 2">
    <name type="scientific">Skermanella cutis</name>
    <dbReference type="NCBI Taxonomy" id="2775420"/>
    <lineage>
        <taxon>Bacteria</taxon>
        <taxon>Pseudomonadati</taxon>
        <taxon>Pseudomonadota</taxon>
        <taxon>Alphaproteobacteria</taxon>
        <taxon>Rhodospirillales</taxon>
        <taxon>Azospirillaceae</taxon>
        <taxon>Skermanella</taxon>
    </lineage>
</organism>
<evidence type="ECO:0000313" key="1">
    <source>
        <dbReference type="EMBL" id="QQP93718.1"/>
    </source>
</evidence>